<reference evidence="9" key="1">
    <citation type="submission" date="2021-01" db="EMBL/GenBank/DDBJ databases">
        <authorList>
            <person name="Kaushik A."/>
        </authorList>
    </citation>
    <scope>NUCLEOTIDE SEQUENCE</scope>
    <source>
        <strain evidence="9">AG3-T5</strain>
    </source>
</reference>
<keyword evidence="3 6" id="KW-0479">Metal-binding</keyword>
<dbReference type="InterPro" id="IPR036005">
    <property type="entry name" value="Creatinase/aminopeptidase-like"/>
</dbReference>
<evidence type="ECO:0000256" key="4">
    <source>
        <dbReference type="ARBA" id="ARBA00022801"/>
    </source>
</evidence>
<dbReference type="InterPro" id="IPR000994">
    <property type="entry name" value="Pept_M24"/>
</dbReference>
<evidence type="ECO:0000256" key="3">
    <source>
        <dbReference type="ARBA" id="ARBA00022723"/>
    </source>
</evidence>
<dbReference type="PANTHER" id="PTHR43226:SF1">
    <property type="entry name" value="XAA-PRO DIPEPTIDASE"/>
    <property type="match status" value="1"/>
</dbReference>
<evidence type="ECO:0000256" key="6">
    <source>
        <dbReference type="RuleBase" id="RU000590"/>
    </source>
</evidence>
<dbReference type="GO" id="GO:0006508">
    <property type="term" value="P:proteolysis"/>
    <property type="evidence" value="ECO:0007669"/>
    <property type="project" value="TreeGrafter"/>
</dbReference>
<dbReference type="GO" id="GO:0030145">
    <property type="term" value="F:manganese ion binding"/>
    <property type="evidence" value="ECO:0007669"/>
    <property type="project" value="InterPro"/>
</dbReference>
<dbReference type="Proteomes" id="UP000663841">
    <property type="component" value="Unassembled WGS sequence"/>
</dbReference>
<dbReference type="Pfam" id="PF05195">
    <property type="entry name" value="AMP_N"/>
    <property type="match status" value="1"/>
</dbReference>
<dbReference type="SUPFAM" id="SSF53092">
    <property type="entry name" value="Creatinase/prolidase N-terminal domain"/>
    <property type="match status" value="1"/>
</dbReference>
<dbReference type="InterPro" id="IPR001131">
    <property type="entry name" value="Peptidase_M24B_aminopep-P_CS"/>
</dbReference>
<dbReference type="Gene3D" id="3.40.350.10">
    <property type="entry name" value="Creatinase/prolidase N-terminal domain"/>
    <property type="match status" value="1"/>
</dbReference>
<proteinExistence type="inferred from homology"/>
<evidence type="ECO:0000259" key="8">
    <source>
        <dbReference type="SMART" id="SM01011"/>
    </source>
</evidence>
<dbReference type="PROSITE" id="PS00491">
    <property type="entry name" value="PROLINE_PEPTIDASE"/>
    <property type="match status" value="1"/>
</dbReference>
<organism evidence="9 10">
    <name type="scientific">Rhizoctonia solani</name>
    <dbReference type="NCBI Taxonomy" id="456999"/>
    <lineage>
        <taxon>Eukaryota</taxon>
        <taxon>Fungi</taxon>
        <taxon>Dikarya</taxon>
        <taxon>Basidiomycota</taxon>
        <taxon>Agaricomycotina</taxon>
        <taxon>Agaricomycetes</taxon>
        <taxon>Cantharellales</taxon>
        <taxon>Ceratobasidiaceae</taxon>
        <taxon>Rhizoctonia</taxon>
    </lineage>
</organism>
<evidence type="ECO:0000256" key="2">
    <source>
        <dbReference type="ARBA" id="ARBA00008766"/>
    </source>
</evidence>
<feature type="domain" description="Aminopeptidase P N-terminal" evidence="8">
    <location>
        <begin position="391"/>
        <end position="539"/>
    </location>
</feature>
<comment type="similarity">
    <text evidence="2 6">Belongs to the peptidase M24B family.</text>
</comment>
<evidence type="ECO:0000256" key="7">
    <source>
        <dbReference type="SAM" id="MobiDB-lite"/>
    </source>
</evidence>
<evidence type="ECO:0000256" key="1">
    <source>
        <dbReference type="ARBA" id="ARBA00001936"/>
    </source>
</evidence>
<dbReference type="AlphaFoldDB" id="A0A8H2WPU4"/>
<sequence>MRQSYFTFILSEYQVYRLRKFFNPPPMPLSSGLTARMKRSNTILGFMYLGAKVFEALSDRPKDAVWKCCKKWIANFDRQITNHSAWKPSTQESEDRLTGLLELAYLTFLVVDTVAGYVLIKRALPLFLHLVSNDPELWSERRGQLVISLPQVLLTPRYEVKRFVFYDMMCALVLGVMPLAEYDPGELRGVTNLPLPTEVFHGIPIEWILIVGHIYARTSDWRNLETQILSWRPRISDIWGEESAELVFRIAIQESWRHAILSMCGVDSLDQRVQASVKQIVRLMEVVHVPPMDVHLSTPCVIAGIAARYETQRALIYQKLLSFRNTHIWVLRGADFAPILKHLWHGSTLKLYSYFGRLQLVSRPSFHNNKLLSARGVSMIFGNPALLEGVYPARLHTAKTVEKLLGFLPDADRVKTQVLILSGSTTPFRNDTDRELPLRQESNFFYLTGCDVVNSHVMITVSPPNAVFNSPQIMSTLFIPREDPLETMWSPPPPTLEAARSAHETDAIAYSDEFETHVAGVIKTGETIVHILPQTAQFPNLPVVLIAALSTSGVTPPPMIKYLLPALHSARLIKTDYELELIRKANAISSRAHEVIMRVLGKDVKEVGGRVDTGKVTSAVMPGQWRIQKEAEGEAIFVASCRREGAVHQAYMPIVASAQHAATLHYCCNDRAFAWGPVNSERQDLATQPENGSAHVHNGTQNGHEDGHTLAPQVLLLDAGCEWRNYASDITRTTPVGNGGKFTPKARAIYELVLRMQEEAIDSLKPGVHWDAIQLQCHSTLIDGFLELGIFKGEKSDILKSEISSAFFPHGVGHSLGLDVHDVPSASKPEAVTKSSSLLALGPNVTIPIESADHPSFYRYLRLRLPLAVGMVLTVEPGIYFSPHLLAPVRSSPLIDHDVLARYESVGGVRIEDVLWITETGCQNFTVVGKSVEWIEKLSSGNAYLGLTNL</sequence>
<dbReference type="InterPro" id="IPR007865">
    <property type="entry name" value="Aminopep_P_N"/>
</dbReference>
<dbReference type="InterPro" id="IPR052433">
    <property type="entry name" value="X-Pro_dipept-like"/>
</dbReference>
<dbReference type="Pfam" id="PF00557">
    <property type="entry name" value="Peptidase_M24"/>
    <property type="match status" value="1"/>
</dbReference>
<dbReference type="EMBL" id="CAJMWW010000014">
    <property type="protein sequence ID" value="CAE6398452.1"/>
    <property type="molecule type" value="Genomic_DNA"/>
</dbReference>
<dbReference type="SUPFAM" id="SSF55920">
    <property type="entry name" value="Creatinase/aminopeptidase"/>
    <property type="match status" value="2"/>
</dbReference>
<keyword evidence="5" id="KW-0464">Manganese</keyword>
<gene>
    <name evidence="9" type="ORF">RDB_LOCUS4848</name>
</gene>
<dbReference type="InterPro" id="IPR029149">
    <property type="entry name" value="Creatin/AminoP/Spt16_N"/>
</dbReference>
<dbReference type="GO" id="GO:0070006">
    <property type="term" value="F:metalloaminopeptidase activity"/>
    <property type="evidence" value="ECO:0007669"/>
    <property type="project" value="InterPro"/>
</dbReference>
<comment type="caution">
    <text evidence="9">The sequence shown here is derived from an EMBL/GenBank/DDBJ whole genome shotgun (WGS) entry which is preliminary data.</text>
</comment>
<evidence type="ECO:0000313" key="10">
    <source>
        <dbReference type="Proteomes" id="UP000663841"/>
    </source>
</evidence>
<dbReference type="Gene3D" id="3.90.230.10">
    <property type="entry name" value="Creatinase/methionine aminopeptidase superfamily"/>
    <property type="match status" value="1"/>
</dbReference>
<dbReference type="SMART" id="SM01011">
    <property type="entry name" value="AMP_N"/>
    <property type="match status" value="1"/>
</dbReference>
<comment type="cofactor">
    <cofactor evidence="1">
        <name>Mn(2+)</name>
        <dbReference type="ChEBI" id="CHEBI:29035"/>
    </cofactor>
</comment>
<evidence type="ECO:0000313" key="9">
    <source>
        <dbReference type="EMBL" id="CAE6398452.1"/>
    </source>
</evidence>
<feature type="region of interest" description="Disordered" evidence="7">
    <location>
        <begin position="684"/>
        <end position="707"/>
    </location>
</feature>
<keyword evidence="4" id="KW-0378">Hydrolase</keyword>
<accession>A0A8H2WPU4</accession>
<protein>
    <recommendedName>
        <fullName evidence="8">Aminopeptidase P N-terminal domain-containing protein</fullName>
    </recommendedName>
</protein>
<evidence type="ECO:0000256" key="5">
    <source>
        <dbReference type="ARBA" id="ARBA00023211"/>
    </source>
</evidence>
<name>A0A8H2WPU4_9AGAM</name>
<dbReference type="CDD" id="cd01087">
    <property type="entry name" value="Prolidase"/>
    <property type="match status" value="1"/>
</dbReference>
<dbReference type="PANTHER" id="PTHR43226">
    <property type="entry name" value="XAA-PRO AMINOPEPTIDASE 3"/>
    <property type="match status" value="1"/>
</dbReference>